<evidence type="ECO:0000256" key="3">
    <source>
        <dbReference type="ARBA" id="ARBA00022703"/>
    </source>
</evidence>
<dbReference type="GeneTree" id="ENSGT00950000183153"/>
<evidence type="ECO:0000256" key="6">
    <source>
        <dbReference type="ARBA" id="ARBA00023015"/>
    </source>
</evidence>
<reference evidence="15" key="2">
    <citation type="submission" date="2025-08" db="UniProtKB">
        <authorList>
            <consortium name="Ensembl"/>
        </authorList>
    </citation>
    <scope>IDENTIFICATION</scope>
</reference>
<feature type="domain" description="p53 tetramerisation" evidence="14">
    <location>
        <begin position="107"/>
        <end position="145"/>
    </location>
</feature>
<keyword evidence="3" id="KW-0053">Apoptosis</keyword>
<dbReference type="GO" id="GO:0000981">
    <property type="term" value="F:DNA-binding transcription factor activity, RNA polymerase II-specific"/>
    <property type="evidence" value="ECO:0007669"/>
    <property type="project" value="TreeGrafter"/>
</dbReference>
<dbReference type="GO" id="GO:0000978">
    <property type="term" value="F:RNA polymerase II cis-regulatory region sequence-specific DNA binding"/>
    <property type="evidence" value="ECO:0007669"/>
    <property type="project" value="TreeGrafter"/>
</dbReference>
<proteinExistence type="inferred from homology"/>
<dbReference type="Pfam" id="PF00870">
    <property type="entry name" value="P53"/>
    <property type="match status" value="1"/>
</dbReference>
<dbReference type="PANTHER" id="PTHR11447">
    <property type="entry name" value="CELLULAR TUMOR ANTIGEN P53"/>
    <property type="match status" value="1"/>
</dbReference>
<keyword evidence="16" id="KW-1185">Reference proteome</keyword>
<dbReference type="Ensembl" id="ENSCSAVT00000017122.1">
    <property type="protein sequence ID" value="ENSCSAVP00000016939.1"/>
    <property type="gene ID" value="ENSCSAVG00000009964.1"/>
</dbReference>
<dbReference type="Proteomes" id="UP000007875">
    <property type="component" value="Unassembled WGS sequence"/>
</dbReference>
<dbReference type="Gene3D" id="2.60.40.720">
    <property type="match status" value="1"/>
</dbReference>
<dbReference type="HOGENOM" id="CLU_817698_0_0_1"/>
<evidence type="ECO:0000256" key="2">
    <source>
        <dbReference type="ARBA" id="ARBA00006167"/>
    </source>
</evidence>
<keyword evidence="4 11" id="KW-0479">Metal-binding</keyword>
<reference evidence="15" key="3">
    <citation type="submission" date="2025-09" db="UniProtKB">
        <authorList>
            <consortium name="Ensembl"/>
        </authorList>
    </citation>
    <scope>IDENTIFICATION</scope>
</reference>
<feature type="compositionally biased region" description="Polar residues" evidence="12">
    <location>
        <begin position="157"/>
        <end position="224"/>
    </location>
</feature>
<dbReference type="GO" id="GO:0046872">
    <property type="term" value="F:metal ion binding"/>
    <property type="evidence" value="ECO:0007669"/>
    <property type="project" value="UniProtKB-KW"/>
</dbReference>
<dbReference type="Pfam" id="PF07710">
    <property type="entry name" value="P53_tetramer"/>
    <property type="match status" value="1"/>
</dbReference>
<dbReference type="SUPFAM" id="SSF47719">
    <property type="entry name" value="p53 tetramerization domain"/>
    <property type="match status" value="1"/>
</dbReference>
<feature type="compositionally biased region" description="Polar residues" evidence="12">
    <location>
        <begin position="237"/>
        <end position="248"/>
    </location>
</feature>
<evidence type="ECO:0000256" key="10">
    <source>
        <dbReference type="ARBA" id="ARBA00023242"/>
    </source>
</evidence>
<dbReference type="InterPro" id="IPR008967">
    <property type="entry name" value="p53-like_TF_DNA-bd_sf"/>
</dbReference>
<dbReference type="InterPro" id="IPR012346">
    <property type="entry name" value="p53/RUNT-type_TF_DNA-bd_sf"/>
</dbReference>
<keyword evidence="10" id="KW-0539">Nucleus</keyword>
<evidence type="ECO:0000259" key="13">
    <source>
        <dbReference type="Pfam" id="PF00870"/>
    </source>
</evidence>
<protein>
    <recommendedName>
        <fullName evidence="17">Cellular tumor antigen p53</fullName>
    </recommendedName>
</protein>
<dbReference type="Gene3D" id="4.10.170.10">
    <property type="entry name" value="p53-like tetramerisation domain"/>
    <property type="match status" value="1"/>
</dbReference>
<comment type="subcellular location">
    <subcellularLocation>
        <location evidence="1">Nucleus</location>
    </subcellularLocation>
</comment>
<evidence type="ECO:0000256" key="4">
    <source>
        <dbReference type="ARBA" id="ARBA00022723"/>
    </source>
</evidence>
<keyword evidence="9" id="KW-0804">Transcription</keyword>
<evidence type="ECO:0008006" key="17">
    <source>
        <dbReference type="Google" id="ProtNLM"/>
    </source>
</evidence>
<dbReference type="GO" id="GO:0051262">
    <property type="term" value="P:protein tetramerization"/>
    <property type="evidence" value="ECO:0007669"/>
    <property type="project" value="InterPro"/>
</dbReference>
<name>H2ZH73_CIOSA</name>
<dbReference type="GO" id="GO:0006915">
    <property type="term" value="P:apoptotic process"/>
    <property type="evidence" value="ECO:0007669"/>
    <property type="project" value="UniProtKB-KW"/>
</dbReference>
<feature type="compositionally biased region" description="Basic and acidic residues" evidence="12">
    <location>
        <begin position="63"/>
        <end position="83"/>
    </location>
</feature>
<keyword evidence="6" id="KW-0805">Transcription regulation</keyword>
<dbReference type="GO" id="GO:0005634">
    <property type="term" value="C:nucleus"/>
    <property type="evidence" value="ECO:0007669"/>
    <property type="project" value="UniProtKB-SubCell"/>
</dbReference>
<evidence type="ECO:0000256" key="11">
    <source>
        <dbReference type="PIRSR" id="PIRSR602117-1"/>
    </source>
</evidence>
<sequence length="340" mass="37709">VMLERPQIGAEYTTVLYKFMCLSSCVGGINRRPLNVVFNLENAEGQIIGRRVVEVRVCSCPGRDRSQEEKRKRSESGSKEATKRPYKSLQGTMNIMQTSAKRKCMMAGGDDQEEFTLKIRGRDKFEMLKKIKEALDIAEVAAQQQMETYREEEPRQNLPSSSTTPPSDIKSSPNLQENPQIASTFTVSNPITPDSQGFSLTPTHSSHPLTATPNLDLPTGNSPYWSVDADMGCDVPDTNQPSTSAGLTQWAEQPNTDCTPRLVRDLSGLSTTSSLSSSQMNSSGRFVTRVTLRQRVTLNQEPTTDFWKPNASEATNGVKVERKDDVESPPITGEESFEFL</sequence>
<feature type="region of interest" description="Disordered" evidence="12">
    <location>
        <begin position="63"/>
        <end position="89"/>
    </location>
</feature>
<evidence type="ECO:0000256" key="7">
    <source>
        <dbReference type="ARBA" id="ARBA00023125"/>
    </source>
</evidence>
<reference evidence="16" key="1">
    <citation type="submission" date="2003-08" db="EMBL/GenBank/DDBJ databases">
        <authorList>
            <person name="Birren B."/>
            <person name="Nusbaum C."/>
            <person name="Abebe A."/>
            <person name="Abouelleil A."/>
            <person name="Adekoya E."/>
            <person name="Ait-zahra M."/>
            <person name="Allen N."/>
            <person name="Allen T."/>
            <person name="An P."/>
            <person name="Anderson M."/>
            <person name="Anderson S."/>
            <person name="Arachchi H."/>
            <person name="Armbruster J."/>
            <person name="Bachantsang P."/>
            <person name="Baldwin J."/>
            <person name="Barry A."/>
            <person name="Bayul T."/>
            <person name="Blitshsteyn B."/>
            <person name="Bloom T."/>
            <person name="Blye J."/>
            <person name="Boguslavskiy L."/>
            <person name="Borowsky M."/>
            <person name="Boukhgalter B."/>
            <person name="Brunache A."/>
            <person name="Butler J."/>
            <person name="Calixte N."/>
            <person name="Calvo S."/>
            <person name="Camarata J."/>
            <person name="Campo K."/>
            <person name="Chang J."/>
            <person name="Cheshatsang Y."/>
            <person name="Citroen M."/>
            <person name="Collymore A."/>
            <person name="Considine T."/>
            <person name="Cook A."/>
            <person name="Cooke P."/>
            <person name="Corum B."/>
            <person name="Cuomo C."/>
            <person name="David R."/>
            <person name="Dawoe T."/>
            <person name="Degray S."/>
            <person name="Dodge S."/>
            <person name="Dooley K."/>
            <person name="Dorje P."/>
            <person name="Dorjee K."/>
            <person name="Dorris L."/>
            <person name="Duffey N."/>
            <person name="Dupes A."/>
            <person name="Elkins T."/>
            <person name="Engels R."/>
            <person name="Erickson J."/>
            <person name="Farina A."/>
            <person name="Faro S."/>
            <person name="Ferreira P."/>
            <person name="Fischer H."/>
            <person name="Fitzgerald M."/>
            <person name="Foley K."/>
            <person name="Gage D."/>
            <person name="Galagan J."/>
            <person name="Gearin G."/>
            <person name="Gnerre S."/>
            <person name="Gnirke A."/>
            <person name="Goyette A."/>
            <person name="Graham J."/>
            <person name="Grandbois E."/>
            <person name="Gyaltsen K."/>
            <person name="Hafez N."/>
            <person name="Hagopian D."/>
            <person name="Hagos B."/>
            <person name="Hall J."/>
            <person name="Hatcher B."/>
            <person name="Heller A."/>
            <person name="Higgins H."/>
            <person name="Honan T."/>
            <person name="Horn A."/>
            <person name="Houde N."/>
            <person name="Hughes L."/>
            <person name="Hulme W."/>
            <person name="Husby E."/>
            <person name="Iliev I."/>
            <person name="Jaffe D."/>
            <person name="Jones C."/>
            <person name="Kamal M."/>
            <person name="Kamat A."/>
            <person name="Kamvysselis M."/>
            <person name="Karlsson E."/>
            <person name="Kells C."/>
            <person name="Kieu A."/>
            <person name="Kisner P."/>
            <person name="Kodira C."/>
            <person name="Kulbokas E."/>
            <person name="Labutti K."/>
            <person name="Lama D."/>
            <person name="Landers T."/>
            <person name="Leger J."/>
            <person name="Levine S."/>
            <person name="Lewis D."/>
            <person name="Lewis T."/>
            <person name="Lindblad-toh K."/>
            <person name="Liu X."/>
            <person name="Lokyitsang T."/>
            <person name="Lokyitsang Y."/>
            <person name="Lucien O."/>
            <person name="Lui A."/>
            <person name="Ma L.J."/>
            <person name="Mabbitt R."/>
            <person name="Macdonald J."/>
            <person name="Maclean C."/>
            <person name="Major J."/>
            <person name="Manning J."/>
            <person name="Marabella R."/>
            <person name="Maru K."/>
            <person name="Matthews C."/>
            <person name="Mauceli E."/>
            <person name="Mccarthy M."/>
            <person name="Mcdonough S."/>
            <person name="Mcghee T."/>
            <person name="Meldrim J."/>
            <person name="Meneus L."/>
            <person name="Mesirov J."/>
            <person name="Mihalev A."/>
            <person name="Mihova T."/>
            <person name="Mikkelsen T."/>
            <person name="Mlenga V."/>
            <person name="Moru K."/>
            <person name="Mozes J."/>
            <person name="Mulrain L."/>
            <person name="Munson G."/>
            <person name="Naylor J."/>
            <person name="Newes C."/>
            <person name="Nguyen C."/>
            <person name="Nguyen N."/>
            <person name="Nguyen T."/>
            <person name="Nicol R."/>
            <person name="Nielsen C."/>
            <person name="Nizzari M."/>
            <person name="Norbu C."/>
            <person name="Norbu N."/>
            <person name="O'donnell P."/>
            <person name="Okoawo O."/>
            <person name="O'leary S."/>
            <person name="Omotosho B."/>
            <person name="O'neill K."/>
            <person name="Osman S."/>
            <person name="Parker S."/>
            <person name="Perrin D."/>
            <person name="Phunkhang P."/>
            <person name="Piqani B."/>
            <person name="Purcell S."/>
            <person name="Rachupka T."/>
            <person name="Ramasamy U."/>
            <person name="Rameau R."/>
            <person name="Ray V."/>
            <person name="Raymond C."/>
            <person name="Retta R."/>
            <person name="Richardson S."/>
            <person name="Rise C."/>
            <person name="Rodriguez J."/>
            <person name="Rogers J."/>
            <person name="Rogov P."/>
            <person name="Rutman M."/>
            <person name="Schupbach R."/>
            <person name="Seaman C."/>
            <person name="Settipalli S."/>
            <person name="Sharpe T."/>
            <person name="Sheridan J."/>
            <person name="Sherpa N."/>
            <person name="Shi J."/>
            <person name="Smirnov S."/>
            <person name="Smith C."/>
            <person name="Sougnez C."/>
            <person name="Spencer B."/>
            <person name="Stalker J."/>
            <person name="Stange-thomann N."/>
            <person name="Stavropoulos S."/>
            <person name="Stetson K."/>
            <person name="Stone C."/>
            <person name="Stone S."/>
            <person name="Stubbs M."/>
            <person name="Talamas J."/>
            <person name="Tchuinga P."/>
            <person name="Tenzing P."/>
            <person name="Tesfaye S."/>
            <person name="Theodore J."/>
            <person name="Thoulutsang Y."/>
            <person name="Topham K."/>
            <person name="Towey S."/>
            <person name="Tsamla T."/>
            <person name="Tsomo N."/>
            <person name="Vallee D."/>
            <person name="Vassiliev H."/>
            <person name="Venkataraman V."/>
            <person name="Vinson J."/>
            <person name="Vo A."/>
            <person name="Wade C."/>
            <person name="Wang S."/>
            <person name="Wangchuk T."/>
            <person name="Wangdi T."/>
            <person name="Whittaker C."/>
            <person name="Wilkinson J."/>
            <person name="Wu Y."/>
            <person name="Wyman D."/>
            <person name="Yadav S."/>
            <person name="Yang S."/>
            <person name="Yang X."/>
            <person name="Yeager S."/>
            <person name="Yee E."/>
            <person name="Young G."/>
            <person name="Zainoun J."/>
            <person name="Zembeck L."/>
            <person name="Zimmer A."/>
            <person name="Zody M."/>
            <person name="Lander E."/>
        </authorList>
    </citation>
    <scope>NUCLEOTIDE SEQUENCE [LARGE SCALE GENOMIC DNA]</scope>
</reference>
<evidence type="ECO:0000256" key="5">
    <source>
        <dbReference type="ARBA" id="ARBA00022833"/>
    </source>
</evidence>
<feature type="binding site" evidence="11">
    <location>
        <position position="21"/>
    </location>
    <ligand>
        <name>Zn(2+)</name>
        <dbReference type="ChEBI" id="CHEBI:29105"/>
    </ligand>
</feature>
<comment type="cofactor">
    <cofactor evidence="11">
        <name>Zn(2+)</name>
        <dbReference type="ChEBI" id="CHEBI:29105"/>
    </cofactor>
    <text evidence="11">Binds 1 zinc ion per subunit.</text>
</comment>
<evidence type="ECO:0000256" key="12">
    <source>
        <dbReference type="SAM" id="MobiDB-lite"/>
    </source>
</evidence>
<comment type="similarity">
    <text evidence="2">Belongs to the p53 family.</text>
</comment>
<keyword evidence="7" id="KW-0238">DNA-binding</keyword>
<evidence type="ECO:0000313" key="16">
    <source>
        <dbReference type="Proteomes" id="UP000007875"/>
    </source>
</evidence>
<evidence type="ECO:0000259" key="14">
    <source>
        <dbReference type="Pfam" id="PF07710"/>
    </source>
</evidence>
<dbReference type="AlphaFoldDB" id="H2ZH73"/>
<evidence type="ECO:0000256" key="9">
    <source>
        <dbReference type="ARBA" id="ARBA00023163"/>
    </source>
</evidence>
<keyword evidence="8" id="KW-0010">Activator</keyword>
<dbReference type="InterPro" id="IPR036674">
    <property type="entry name" value="p53_tetramer_sf"/>
</dbReference>
<keyword evidence="5 11" id="KW-0862">Zinc</keyword>
<feature type="region of interest" description="Disordered" evidence="12">
    <location>
        <begin position="146"/>
        <end position="248"/>
    </location>
</feature>
<feature type="region of interest" description="Disordered" evidence="12">
    <location>
        <begin position="303"/>
        <end position="340"/>
    </location>
</feature>
<accession>H2ZH73</accession>
<evidence type="ECO:0000313" key="15">
    <source>
        <dbReference type="Ensembl" id="ENSCSAVP00000016939.1"/>
    </source>
</evidence>
<dbReference type="SUPFAM" id="SSF49417">
    <property type="entry name" value="p53-like transcription factors"/>
    <property type="match status" value="1"/>
</dbReference>
<dbReference type="InterPro" id="IPR002117">
    <property type="entry name" value="p53_tumour_suppressor"/>
</dbReference>
<dbReference type="PRINTS" id="PR00386">
    <property type="entry name" value="P53SUPPRESSR"/>
</dbReference>
<organism evidence="15 16">
    <name type="scientific">Ciona savignyi</name>
    <name type="common">Pacific transparent sea squirt</name>
    <dbReference type="NCBI Taxonomy" id="51511"/>
    <lineage>
        <taxon>Eukaryota</taxon>
        <taxon>Metazoa</taxon>
        <taxon>Chordata</taxon>
        <taxon>Tunicata</taxon>
        <taxon>Ascidiacea</taxon>
        <taxon>Phlebobranchia</taxon>
        <taxon>Cionidae</taxon>
        <taxon>Ciona</taxon>
    </lineage>
</organism>
<feature type="binding site" evidence="11">
    <location>
        <position position="25"/>
    </location>
    <ligand>
        <name>Zn(2+)</name>
        <dbReference type="ChEBI" id="CHEBI:29105"/>
    </ligand>
</feature>
<dbReference type="InterPro" id="IPR011615">
    <property type="entry name" value="p53_DNA-bd"/>
</dbReference>
<dbReference type="InterPro" id="IPR010991">
    <property type="entry name" value="p53_tetrameristn"/>
</dbReference>
<evidence type="ECO:0000256" key="1">
    <source>
        <dbReference type="ARBA" id="ARBA00004123"/>
    </source>
</evidence>
<feature type="domain" description="p53 DNA-binding" evidence="13">
    <location>
        <begin position="1"/>
        <end position="71"/>
    </location>
</feature>
<evidence type="ECO:0000256" key="8">
    <source>
        <dbReference type="ARBA" id="ARBA00023159"/>
    </source>
</evidence>
<dbReference type="PANTHER" id="PTHR11447:SF16">
    <property type="entry name" value="P53 PROTEIN LONG FORM VARIANT 1"/>
    <property type="match status" value="1"/>
</dbReference>